<comment type="caution">
    <text evidence="3">The sequence shown here is derived from an EMBL/GenBank/DDBJ whole genome shotgun (WGS) entry which is preliminary data.</text>
</comment>
<proteinExistence type="predicted"/>
<feature type="transmembrane region" description="Helical" evidence="1">
    <location>
        <begin position="61"/>
        <end position="84"/>
    </location>
</feature>
<evidence type="ECO:0000313" key="4">
    <source>
        <dbReference type="Proteomes" id="UP001595988"/>
    </source>
</evidence>
<dbReference type="Proteomes" id="UP001595988">
    <property type="component" value="Unassembled WGS sequence"/>
</dbReference>
<keyword evidence="1" id="KW-0472">Membrane</keyword>
<gene>
    <name evidence="3" type="ORF">ACFO3P_19855</name>
</gene>
<feature type="domain" description="DUF4064" evidence="2">
    <location>
        <begin position="2"/>
        <end position="106"/>
    </location>
</feature>
<evidence type="ECO:0000256" key="1">
    <source>
        <dbReference type="SAM" id="Phobius"/>
    </source>
</evidence>
<keyword evidence="4" id="KW-1185">Reference proteome</keyword>
<dbReference type="EMBL" id="JBHSFT010000049">
    <property type="protein sequence ID" value="MFC4664438.1"/>
    <property type="molecule type" value="Genomic_DNA"/>
</dbReference>
<dbReference type="InterPro" id="IPR025273">
    <property type="entry name" value="DUF4064"/>
</dbReference>
<protein>
    <submittedName>
        <fullName evidence="3">DUF4064 domain-containing protein</fullName>
    </submittedName>
</protein>
<dbReference type="RefSeq" id="WP_193064102.1">
    <property type="nucleotide sequence ID" value="NZ_JBHSFT010000049.1"/>
</dbReference>
<keyword evidence="1" id="KW-0812">Transmembrane</keyword>
<reference evidence="4" key="1">
    <citation type="journal article" date="2019" name="Int. J. Syst. Evol. Microbiol.">
        <title>The Global Catalogue of Microorganisms (GCM) 10K type strain sequencing project: providing services to taxonomists for standard genome sequencing and annotation.</title>
        <authorList>
            <consortium name="The Broad Institute Genomics Platform"/>
            <consortium name="The Broad Institute Genome Sequencing Center for Infectious Disease"/>
            <person name="Wu L."/>
            <person name="Ma J."/>
        </authorList>
    </citation>
    <scope>NUCLEOTIDE SEQUENCE [LARGE SCALE GENOMIC DNA]</scope>
    <source>
        <strain evidence="4">CCUG 37257</strain>
    </source>
</reference>
<evidence type="ECO:0000259" key="2">
    <source>
        <dbReference type="Pfam" id="PF13273"/>
    </source>
</evidence>
<feature type="transmembrane region" description="Helical" evidence="1">
    <location>
        <begin position="96"/>
        <end position="121"/>
    </location>
</feature>
<name>A0ABV9K3A0_9BACI</name>
<organism evidence="3 4">
    <name type="scientific">Oceanobacillus aidingensis</name>
    <dbReference type="NCBI Taxonomy" id="645964"/>
    <lineage>
        <taxon>Bacteria</taxon>
        <taxon>Bacillati</taxon>
        <taxon>Bacillota</taxon>
        <taxon>Bacilli</taxon>
        <taxon>Bacillales</taxon>
        <taxon>Bacillaceae</taxon>
        <taxon>Oceanobacillus</taxon>
    </lineage>
</organism>
<sequence length="134" mass="14144">MKRTVEIVLGVIGMVGYGLVAALGGFMLFLQNNEDLLQEVVEQNPEMGLNDLNTVMEGMGAGGWALLITSILAIILSLAAIFLIKGNKQPKIAGSIFIVISILGSIVTIGFGIIPGIFLLISGIMCLVRKQGTL</sequence>
<accession>A0ABV9K3A0</accession>
<keyword evidence="1" id="KW-1133">Transmembrane helix</keyword>
<evidence type="ECO:0000313" key="3">
    <source>
        <dbReference type="EMBL" id="MFC4664438.1"/>
    </source>
</evidence>
<dbReference type="Pfam" id="PF13273">
    <property type="entry name" value="DUF4064"/>
    <property type="match status" value="1"/>
</dbReference>
<feature type="transmembrane region" description="Helical" evidence="1">
    <location>
        <begin position="7"/>
        <end position="30"/>
    </location>
</feature>